<dbReference type="InterPro" id="IPR041885">
    <property type="entry name" value="MAN1_winged_helix_dom"/>
</dbReference>
<dbReference type="GO" id="GO:0006998">
    <property type="term" value="P:nuclear envelope organization"/>
    <property type="evidence" value="ECO:0007669"/>
    <property type="project" value="TreeGrafter"/>
</dbReference>
<dbReference type="InterPro" id="IPR052277">
    <property type="entry name" value="INM_ESCRT-Associated"/>
</dbReference>
<keyword evidence="3 8" id="KW-0812">Transmembrane</keyword>
<comment type="subcellular location">
    <subcellularLocation>
        <location evidence="1">Nucleus inner membrane</location>
    </subcellularLocation>
</comment>
<feature type="transmembrane region" description="Helical" evidence="8">
    <location>
        <begin position="326"/>
        <end position="347"/>
    </location>
</feature>
<sequence length="412" mass="46039">MSGLYPKLDEPWSDVDEEGTVVEEDDDDNPGSCGQGGPGAVYSRPSNLSDHSRSPRDSTDGVNLSEFQDHFLGRREGASGSHDPPVLQRLHQKWQERNSPASSYGRVAENSYPSSPIFGGNPRNDRHTGASVGGFSGVVNRGWGTVVWAVQWTLGARLWQKAVLTVLLGVLCSMIVGALRPHLDTHKLDNYLPCMPEKLHHSDMPPCMEEPEAKFARVAALKMADILHKRAVQYVCGTKDVPSLAMSLGELRQMDELKDVSKDDMKNVFYLVLVNPHWNIRWMDSSNKTVADWTHYPQSSDRLAIFSPSPPFKCRLFLKLAGLWSMLQWIILAILGGVVVCAVFALYQKKKRRQESAVFSMVGRIMDVMKYHYKKSSTKKDLLPYLAIIHVRDMLIPPSERSVSLHANANAV</sequence>
<evidence type="ECO:0000313" key="11">
    <source>
        <dbReference type="Proteomes" id="UP001174909"/>
    </source>
</evidence>
<dbReference type="GO" id="GO:0031490">
    <property type="term" value="F:chromatin DNA binding"/>
    <property type="evidence" value="ECO:0007669"/>
    <property type="project" value="TreeGrafter"/>
</dbReference>
<evidence type="ECO:0000313" key="10">
    <source>
        <dbReference type="EMBL" id="CAI8056176.1"/>
    </source>
</evidence>
<feature type="region of interest" description="Disordered" evidence="7">
    <location>
        <begin position="94"/>
        <end position="123"/>
    </location>
</feature>
<keyword evidence="4 8" id="KW-1133">Transmembrane helix</keyword>
<accession>A0AA35TYW4</accession>
<evidence type="ECO:0000256" key="5">
    <source>
        <dbReference type="ARBA" id="ARBA00023136"/>
    </source>
</evidence>
<feature type="region of interest" description="Disordered" evidence="7">
    <location>
        <begin position="1"/>
        <end position="63"/>
    </location>
</feature>
<keyword evidence="2" id="KW-0597">Phosphoprotein</keyword>
<organism evidence="10 11">
    <name type="scientific">Geodia barretti</name>
    <name type="common">Barrett's horny sponge</name>
    <dbReference type="NCBI Taxonomy" id="519541"/>
    <lineage>
        <taxon>Eukaryota</taxon>
        <taxon>Metazoa</taxon>
        <taxon>Porifera</taxon>
        <taxon>Demospongiae</taxon>
        <taxon>Heteroscleromorpha</taxon>
        <taxon>Tetractinellida</taxon>
        <taxon>Astrophorina</taxon>
        <taxon>Geodiidae</taxon>
        <taxon>Geodia</taxon>
    </lineage>
</organism>
<dbReference type="AlphaFoldDB" id="A0AA35TYW4"/>
<dbReference type="EMBL" id="CASHTH010004335">
    <property type="protein sequence ID" value="CAI8056176.1"/>
    <property type="molecule type" value="Genomic_DNA"/>
</dbReference>
<evidence type="ECO:0000256" key="6">
    <source>
        <dbReference type="ARBA" id="ARBA00023242"/>
    </source>
</evidence>
<dbReference type="Gene3D" id="1.10.10.1180">
    <property type="entry name" value="MAN1, winged-helix domain"/>
    <property type="match status" value="1"/>
</dbReference>
<dbReference type="GO" id="GO:0005637">
    <property type="term" value="C:nuclear inner membrane"/>
    <property type="evidence" value="ECO:0007669"/>
    <property type="project" value="UniProtKB-SubCell"/>
</dbReference>
<dbReference type="InterPro" id="IPR018996">
    <property type="entry name" value="Man1/Src1-like_C"/>
</dbReference>
<feature type="domain" description="Man1/Src1-like C-terminal" evidence="9">
    <location>
        <begin position="207"/>
        <end position="396"/>
    </location>
</feature>
<feature type="compositionally biased region" description="Basic and acidic residues" evidence="7">
    <location>
        <begin position="50"/>
        <end position="59"/>
    </location>
</feature>
<feature type="compositionally biased region" description="Acidic residues" evidence="7">
    <location>
        <begin position="11"/>
        <end position="29"/>
    </location>
</feature>
<evidence type="ECO:0000256" key="7">
    <source>
        <dbReference type="SAM" id="MobiDB-lite"/>
    </source>
</evidence>
<comment type="caution">
    <text evidence="10">The sequence shown here is derived from an EMBL/GenBank/DDBJ whole genome shotgun (WGS) entry which is preliminary data.</text>
</comment>
<reference evidence="10" key="1">
    <citation type="submission" date="2023-03" db="EMBL/GenBank/DDBJ databases">
        <authorList>
            <person name="Steffen K."/>
            <person name="Cardenas P."/>
        </authorList>
    </citation>
    <scope>NUCLEOTIDE SEQUENCE</scope>
</reference>
<proteinExistence type="predicted"/>
<dbReference type="Proteomes" id="UP001174909">
    <property type="component" value="Unassembled WGS sequence"/>
</dbReference>
<name>A0AA35TYW4_GEOBA</name>
<keyword evidence="5 8" id="KW-0472">Membrane</keyword>
<evidence type="ECO:0000256" key="4">
    <source>
        <dbReference type="ARBA" id="ARBA00022989"/>
    </source>
</evidence>
<evidence type="ECO:0000256" key="3">
    <source>
        <dbReference type="ARBA" id="ARBA00022692"/>
    </source>
</evidence>
<protein>
    <submittedName>
        <fullName evidence="10">LEM domain-containing protein 2</fullName>
    </submittedName>
</protein>
<keyword evidence="6" id="KW-0539">Nucleus</keyword>
<evidence type="ECO:0000256" key="1">
    <source>
        <dbReference type="ARBA" id="ARBA00004540"/>
    </source>
</evidence>
<keyword evidence="11" id="KW-1185">Reference proteome</keyword>
<evidence type="ECO:0000256" key="8">
    <source>
        <dbReference type="SAM" id="Phobius"/>
    </source>
</evidence>
<dbReference type="PANTHER" id="PTHR13428:SF12">
    <property type="entry name" value="INNER NUCLEAR MEMBRANE PROTEIN MAN1"/>
    <property type="match status" value="1"/>
</dbReference>
<evidence type="ECO:0000256" key="2">
    <source>
        <dbReference type="ARBA" id="ARBA00022553"/>
    </source>
</evidence>
<evidence type="ECO:0000259" key="9">
    <source>
        <dbReference type="Pfam" id="PF09402"/>
    </source>
</evidence>
<dbReference type="Pfam" id="PF09402">
    <property type="entry name" value="MSC"/>
    <property type="match status" value="1"/>
</dbReference>
<gene>
    <name evidence="10" type="ORF">GBAR_LOCUS30613</name>
</gene>
<dbReference type="PANTHER" id="PTHR13428">
    <property type="entry name" value="INNER NUCLEAR MEMBRANE PROTEIN MAN1 LEM DOMAIN CONTAINING PROTEIN"/>
    <property type="match status" value="1"/>
</dbReference>